<name>A0A380TX22_ACIJO</name>
<dbReference type="Proteomes" id="UP000595107">
    <property type="component" value="Chromosome"/>
</dbReference>
<dbReference type="Proteomes" id="UP000254227">
    <property type="component" value="Unassembled WGS sequence"/>
</dbReference>
<gene>
    <name evidence="2" type="ORF">I6G67_08720</name>
    <name evidence="3" type="ORF">NCTC10308_00998</name>
</gene>
<dbReference type="Pfam" id="PF10734">
    <property type="entry name" value="DUF2523"/>
    <property type="match status" value="1"/>
</dbReference>
<evidence type="ECO:0000256" key="1">
    <source>
        <dbReference type="SAM" id="Phobius"/>
    </source>
</evidence>
<dbReference type="EMBL" id="CP065666">
    <property type="protein sequence ID" value="QPS05493.1"/>
    <property type="molecule type" value="Genomic_DNA"/>
</dbReference>
<keyword evidence="1" id="KW-0472">Membrane</keyword>
<keyword evidence="1" id="KW-1133">Transmembrane helix</keyword>
<dbReference type="InterPro" id="IPR019670">
    <property type="entry name" value="DUF2523"/>
</dbReference>
<evidence type="ECO:0000313" key="4">
    <source>
        <dbReference type="Proteomes" id="UP000254227"/>
    </source>
</evidence>
<evidence type="ECO:0000313" key="5">
    <source>
        <dbReference type="Proteomes" id="UP000595107"/>
    </source>
</evidence>
<proteinExistence type="predicted"/>
<feature type="transmembrane region" description="Helical" evidence="1">
    <location>
        <begin position="56"/>
        <end position="82"/>
    </location>
</feature>
<organism evidence="3 4">
    <name type="scientific">Acinetobacter johnsonii</name>
    <dbReference type="NCBI Taxonomy" id="40214"/>
    <lineage>
        <taxon>Bacteria</taxon>
        <taxon>Pseudomonadati</taxon>
        <taxon>Pseudomonadota</taxon>
        <taxon>Gammaproteobacteria</taxon>
        <taxon>Moraxellales</taxon>
        <taxon>Moraxellaceae</taxon>
        <taxon>Acinetobacter</taxon>
    </lineage>
</organism>
<sequence>MPAILITILAAFASSLVAKLMLGAGLAFLSYTFINDLVAQAQTAMLGLYSNIPANIVGVLGILKIPQALSVIMSAIGTAAFIKSSKLAIGKG</sequence>
<evidence type="ECO:0000313" key="2">
    <source>
        <dbReference type="EMBL" id="QPS05493.1"/>
    </source>
</evidence>
<reference evidence="2 5" key="2">
    <citation type="submission" date="2020-12" db="EMBL/GenBank/DDBJ databases">
        <title>FDA dAtabase for Regulatory Grade micrObial Sequences (FDA-ARGOS): Supporting development and validation of Infectious Disease Dx tests.</title>
        <authorList>
            <person name="Sproer C."/>
            <person name="Gronow S."/>
            <person name="Severitt S."/>
            <person name="Schroder I."/>
            <person name="Tallon L."/>
            <person name="Sadzewicz L."/>
            <person name="Zhao X."/>
            <person name="Boylan J."/>
            <person name="Ott S."/>
            <person name="Bowen H."/>
            <person name="Vavikolanu K."/>
            <person name="Mehta A."/>
            <person name="Aluvathingal J."/>
            <person name="Nadendla S."/>
            <person name="Lowell S."/>
            <person name="Myers T."/>
            <person name="Yan Y."/>
            <person name="Sichtig H."/>
        </authorList>
    </citation>
    <scope>NUCLEOTIDE SEQUENCE [LARGE SCALE GENOMIC DNA]</scope>
    <source>
        <strain evidence="2 5">FDAARGOS_910</strain>
    </source>
</reference>
<evidence type="ECO:0000313" key="3">
    <source>
        <dbReference type="EMBL" id="SUT93190.1"/>
    </source>
</evidence>
<dbReference type="AlphaFoldDB" id="A0A380TX22"/>
<accession>A0A380TX22</accession>
<dbReference type="EMBL" id="UFRV01000006">
    <property type="protein sequence ID" value="SUT93190.1"/>
    <property type="molecule type" value="Genomic_DNA"/>
</dbReference>
<protein>
    <submittedName>
        <fullName evidence="2">DUF2523 domain-containing protein</fullName>
    </submittedName>
    <submittedName>
        <fullName evidence="3">Protein of uncharacterized function (DUF2523)</fullName>
    </submittedName>
</protein>
<reference evidence="3 4" key="1">
    <citation type="submission" date="2018-06" db="EMBL/GenBank/DDBJ databases">
        <authorList>
            <consortium name="Pathogen Informatics"/>
            <person name="Doyle S."/>
        </authorList>
    </citation>
    <scope>NUCLEOTIDE SEQUENCE [LARGE SCALE GENOMIC DNA]</scope>
    <source>
        <strain evidence="3 4">NCTC10308</strain>
    </source>
</reference>
<dbReference type="RefSeq" id="WP_004693138.1">
    <property type="nucleotide sequence ID" value="NZ_BBTB01000076.1"/>
</dbReference>
<keyword evidence="1" id="KW-0812">Transmembrane</keyword>